<dbReference type="Proteomes" id="UP000824139">
    <property type="component" value="Unassembled WGS sequence"/>
</dbReference>
<proteinExistence type="predicted"/>
<reference evidence="3" key="2">
    <citation type="journal article" date="2021" name="PeerJ">
        <title>Extensive microbial diversity within the chicken gut microbiome revealed by metagenomics and culture.</title>
        <authorList>
            <person name="Gilroy R."/>
            <person name="Ravi A."/>
            <person name="Getino M."/>
            <person name="Pursley I."/>
            <person name="Horton D.L."/>
            <person name="Alikhan N.F."/>
            <person name="Baker D."/>
            <person name="Gharbi K."/>
            <person name="Hall N."/>
            <person name="Watson M."/>
            <person name="Adriaenssens E.M."/>
            <person name="Foster-Nyarko E."/>
            <person name="Jarju S."/>
            <person name="Secka A."/>
            <person name="Antonio M."/>
            <person name="Oren A."/>
            <person name="Chaudhuri R.R."/>
            <person name="La Ragione R."/>
            <person name="Hildebrand F."/>
            <person name="Pallen M.J."/>
        </authorList>
    </citation>
    <scope>NUCLEOTIDE SEQUENCE</scope>
    <source>
        <strain evidence="3">CHK152-2994</strain>
    </source>
</reference>
<evidence type="ECO:0000313" key="4">
    <source>
        <dbReference type="Proteomes" id="UP000824139"/>
    </source>
</evidence>
<dbReference type="GO" id="GO:0003677">
    <property type="term" value="F:DNA binding"/>
    <property type="evidence" value="ECO:0007669"/>
    <property type="project" value="UniProtKB-KW"/>
</dbReference>
<dbReference type="PROSITE" id="PS50943">
    <property type="entry name" value="HTH_CROC1"/>
    <property type="match status" value="1"/>
</dbReference>
<dbReference type="EMBL" id="DVJO01000052">
    <property type="protein sequence ID" value="HIS82467.1"/>
    <property type="molecule type" value="Genomic_DNA"/>
</dbReference>
<evidence type="ECO:0000259" key="2">
    <source>
        <dbReference type="PROSITE" id="PS50943"/>
    </source>
</evidence>
<name>A0A9D1FUT6_9BACT</name>
<comment type="caution">
    <text evidence="3">The sequence shown here is derived from an EMBL/GenBank/DDBJ whole genome shotgun (WGS) entry which is preliminary data.</text>
</comment>
<dbReference type="CDD" id="cd00093">
    <property type="entry name" value="HTH_XRE"/>
    <property type="match status" value="1"/>
</dbReference>
<dbReference type="InterPro" id="IPR010982">
    <property type="entry name" value="Lambda_DNA-bd_dom_sf"/>
</dbReference>
<accession>A0A9D1FUT6</accession>
<feature type="domain" description="HTH cro/C1-type" evidence="2">
    <location>
        <begin position="13"/>
        <end position="67"/>
    </location>
</feature>
<dbReference type="Pfam" id="PF01381">
    <property type="entry name" value="HTH_3"/>
    <property type="match status" value="1"/>
</dbReference>
<evidence type="ECO:0000313" key="3">
    <source>
        <dbReference type="EMBL" id="HIS82467.1"/>
    </source>
</evidence>
<protein>
    <submittedName>
        <fullName evidence="3">Helix-turn-helix domain-containing protein</fullName>
    </submittedName>
</protein>
<dbReference type="InterPro" id="IPR001387">
    <property type="entry name" value="Cro/C1-type_HTH"/>
</dbReference>
<reference evidence="3" key="1">
    <citation type="submission" date="2020-10" db="EMBL/GenBank/DDBJ databases">
        <authorList>
            <person name="Gilroy R."/>
        </authorList>
    </citation>
    <scope>NUCLEOTIDE SEQUENCE</scope>
    <source>
        <strain evidence="3">CHK152-2994</strain>
    </source>
</reference>
<dbReference type="SUPFAM" id="SSF47413">
    <property type="entry name" value="lambda repressor-like DNA-binding domains"/>
    <property type="match status" value="1"/>
</dbReference>
<gene>
    <name evidence="3" type="ORF">IAD41_02530</name>
</gene>
<dbReference type="SMART" id="SM00530">
    <property type="entry name" value="HTH_XRE"/>
    <property type="match status" value="1"/>
</dbReference>
<organism evidence="3 4">
    <name type="scientific">Candidatus Scatenecus faecavium</name>
    <dbReference type="NCBI Taxonomy" id="2840915"/>
    <lineage>
        <taxon>Bacteria</taxon>
        <taxon>Candidatus Scatenecus</taxon>
    </lineage>
</organism>
<sequence length="227" mass="26305">MFKNLKEGFGARLKELRRAKGYTQEKLAEKLDITQRQLTRIETGENFPSVETIEKISFYLEADLTSLFDFTWDKEYAICSTGTYDKPVFEVCVKDEVVDLSKYLKKNKSPSHYNLKELINIQNSDESMLKSAKNINQSFTIVYKDEDGELSHIKTYNPDGTIDTDMSTNRVNGERYYKALCEDLKHYSEDLNRMKFVRLAMEAVKDKSKLEELKSLIKGIEIAQGMN</sequence>
<dbReference type="PANTHER" id="PTHR46558">
    <property type="entry name" value="TRACRIPTIONAL REGULATORY PROTEIN-RELATED-RELATED"/>
    <property type="match status" value="1"/>
</dbReference>
<evidence type="ECO:0000256" key="1">
    <source>
        <dbReference type="ARBA" id="ARBA00023125"/>
    </source>
</evidence>
<dbReference type="AlphaFoldDB" id="A0A9D1FUT6"/>
<keyword evidence="1" id="KW-0238">DNA-binding</keyword>
<dbReference type="Gene3D" id="1.10.260.40">
    <property type="entry name" value="lambda repressor-like DNA-binding domains"/>
    <property type="match status" value="1"/>
</dbReference>
<dbReference type="PANTHER" id="PTHR46558:SF4">
    <property type="entry name" value="DNA-BIDING PHAGE PROTEIN"/>
    <property type="match status" value="1"/>
</dbReference>